<dbReference type="Pfam" id="PF00635">
    <property type="entry name" value="Motile_Sperm"/>
    <property type="match status" value="1"/>
</dbReference>
<evidence type="ECO:0000259" key="1">
    <source>
        <dbReference type="PROSITE" id="PS50202"/>
    </source>
</evidence>
<name>A0AAN5CDS7_9BILA</name>
<sequence length="108" mass="11653">TSLNMKPTEFTFPKQGGLAHFIFTSSVNKRLGFKATPSNPGIYKAKPENGFIEPNGKVEVQVTRANGPAGKNDELIVQWAEMEPTVTDARVITNSPVLAEVGLPLKTA</sequence>
<dbReference type="InterPro" id="IPR013783">
    <property type="entry name" value="Ig-like_fold"/>
</dbReference>
<dbReference type="PROSITE" id="PS50202">
    <property type="entry name" value="MSP"/>
    <property type="match status" value="1"/>
</dbReference>
<dbReference type="SUPFAM" id="SSF49354">
    <property type="entry name" value="PapD-like"/>
    <property type="match status" value="1"/>
</dbReference>
<protein>
    <recommendedName>
        <fullName evidence="1">MSP domain-containing protein</fullName>
    </recommendedName>
</protein>
<dbReference type="EMBL" id="BTRK01000003">
    <property type="protein sequence ID" value="GMR41570.1"/>
    <property type="molecule type" value="Genomic_DNA"/>
</dbReference>
<evidence type="ECO:0000313" key="2">
    <source>
        <dbReference type="EMBL" id="GMR41570.1"/>
    </source>
</evidence>
<dbReference type="PANTHER" id="PTHR22947:SF3">
    <property type="entry name" value="MSP DOMAIN-CONTAINING PROTEIN-RELATED"/>
    <property type="match status" value="1"/>
</dbReference>
<keyword evidence="3" id="KW-1185">Reference proteome</keyword>
<reference evidence="3" key="1">
    <citation type="submission" date="2022-10" db="EMBL/GenBank/DDBJ databases">
        <title>Genome assembly of Pristionchus species.</title>
        <authorList>
            <person name="Yoshida K."/>
            <person name="Sommer R.J."/>
        </authorList>
    </citation>
    <scope>NUCLEOTIDE SEQUENCE [LARGE SCALE GENOMIC DNA]</scope>
    <source>
        <strain evidence="3">RS5460</strain>
    </source>
</reference>
<accession>A0AAN5CDS7</accession>
<proteinExistence type="predicted"/>
<organism evidence="2 3">
    <name type="scientific">Pristionchus mayeri</name>
    <dbReference type="NCBI Taxonomy" id="1317129"/>
    <lineage>
        <taxon>Eukaryota</taxon>
        <taxon>Metazoa</taxon>
        <taxon>Ecdysozoa</taxon>
        <taxon>Nematoda</taxon>
        <taxon>Chromadorea</taxon>
        <taxon>Rhabditida</taxon>
        <taxon>Rhabditina</taxon>
        <taxon>Diplogasteromorpha</taxon>
        <taxon>Diplogasteroidea</taxon>
        <taxon>Neodiplogasteridae</taxon>
        <taxon>Pristionchus</taxon>
    </lineage>
</organism>
<feature type="non-terminal residue" evidence="2">
    <location>
        <position position="1"/>
    </location>
</feature>
<dbReference type="InterPro" id="IPR008962">
    <property type="entry name" value="PapD-like_sf"/>
</dbReference>
<evidence type="ECO:0000313" key="3">
    <source>
        <dbReference type="Proteomes" id="UP001328107"/>
    </source>
</evidence>
<gene>
    <name evidence="2" type="ORF">PMAYCL1PPCAC_11765</name>
</gene>
<feature type="domain" description="MSP" evidence="1">
    <location>
        <begin position="2"/>
        <end position="108"/>
    </location>
</feature>
<dbReference type="Gene3D" id="2.60.40.10">
    <property type="entry name" value="Immunoglobulins"/>
    <property type="match status" value="1"/>
</dbReference>
<dbReference type="Proteomes" id="UP001328107">
    <property type="component" value="Unassembled WGS sequence"/>
</dbReference>
<comment type="caution">
    <text evidence="2">The sequence shown here is derived from an EMBL/GenBank/DDBJ whole genome shotgun (WGS) entry which is preliminary data.</text>
</comment>
<dbReference type="AlphaFoldDB" id="A0AAN5CDS7"/>
<dbReference type="InterPro" id="IPR000535">
    <property type="entry name" value="MSP_dom"/>
</dbReference>
<dbReference type="PANTHER" id="PTHR22947">
    <property type="entry name" value="MAJOR SPERM PROTEIN"/>
    <property type="match status" value="1"/>
</dbReference>
<dbReference type="InterPro" id="IPR051774">
    <property type="entry name" value="Sperm-specific_class_P"/>
</dbReference>